<dbReference type="NCBIfam" id="TIGR01313">
    <property type="entry name" value="therm_gnt_kin"/>
    <property type="match status" value="1"/>
</dbReference>
<dbReference type="GO" id="GO:0005975">
    <property type="term" value="P:carbohydrate metabolic process"/>
    <property type="evidence" value="ECO:0007669"/>
    <property type="project" value="InterPro"/>
</dbReference>
<dbReference type="PANTHER" id="PTHR43442:SF3">
    <property type="entry name" value="GLUCONOKINASE-RELATED"/>
    <property type="match status" value="1"/>
</dbReference>
<organism evidence="10 11">
    <name type="scientific">Marinagarivorans cellulosilyticus</name>
    <dbReference type="NCBI Taxonomy" id="2721545"/>
    <lineage>
        <taxon>Bacteria</taxon>
        <taxon>Pseudomonadati</taxon>
        <taxon>Pseudomonadota</taxon>
        <taxon>Gammaproteobacteria</taxon>
        <taxon>Cellvibrionales</taxon>
        <taxon>Cellvibrionaceae</taxon>
        <taxon>Marinagarivorans</taxon>
    </lineage>
</organism>
<dbReference type="KEGG" id="marq:MARGE09_P1272"/>
<dbReference type="GO" id="GO:0005737">
    <property type="term" value="C:cytoplasm"/>
    <property type="evidence" value="ECO:0007669"/>
    <property type="project" value="TreeGrafter"/>
</dbReference>
<dbReference type="InterPro" id="IPR027417">
    <property type="entry name" value="P-loop_NTPase"/>
</dbReference>
<reference evidence="10 11" key="1">
    <citation type="journal article" date="2022" name="IScience">
        <title>An ultrasensitive nanofiber-based assay for enzymatic hydrolysis and deep-sea microbial degradation of cellulose.</title>
        <authorList>
            <person name="Tsudome M."/>
            <person name="Tachioka M."/>
            <person name="Miyazaki M."/>
            <person name="Uchimura K."/>
            <person name="Tsuda M."/>
            <person name="Takaki Y."/>
            <person name="Deguchi S."/>
        </authorList>
    </citation>
    <scope>NUCLEOTIDE SEQUENCE [LARGE SCALE GENOMIC DNA]</scope>
    <source>
        <strain evidence="10 11">GE09</strain>
    </source>
</reference>
<comment type="pathway">
    <text evidence="1">Carbohydrate acid metabolism.</text>
</comment>
<comment type="catalytic activity">
    <reaction evidence="8 9">
        <text>D-gluconate + ATP = 6-phospho-D-gluconate + ADP + H(+)</text>
        <dbReference type="Rhea" id="RHEA:19433"/>
        <dbReference type="ChEBI" id="CHEBI:15378"/>
        <dbReference type="ChEBI" id="CHEBI:18391"/>
        <dbReference type="ChEBI" id="CHEBI:30616"/>
        <dbReference type="ChEBI" id="CHEBI:58759"/>
        <dbReference type="ChEBI" id="CHEBI:456216"/>
        <dbReference type="EC" id="2.7.1.12"/>
    </reaction>
</comment>
<dbReference type="SUPFAM" id="SSF52540">
    <property type="entry name" value="P-loop containing nucleoside triphosphate hydrolases"/>
    <property type="match status" value="1"/>
</dbReference>
<dbReference type="InterPro" id="IPR006001">
    <property type="entry name" value="Therm_gnt_kin"/>
</dbReference>
<evidence type="ECO:0000256" key="3">
    <source>
        <dbReference type="ARBA" id="ARBA00012054"/>
    </source>
</evidence>
<dbReference type="AlphaFoldDB" id="A0AAN1WGA5"/>
<keyword evidence="11" id="KW-1185">Reference proteome</keyword>
<sequence length="189" mass="20975">MPVFDTAALSVEPQQVDPQMTQPYLIISMGVSGSGKSTVAQMLSDKFKLPFLEADDFHSAENKAHMAEGKALTDEMREPWIASICEKIKSDGKSCVLAYSGLRRSHRQKFRELGFRTLFLYLNGSKELIAQRMSERAGHFMPVSLLDSQFASMDAPQDEPDMVLVSIDATVPEIVDSATKITSDFIAKH</sequence>
<dbReference type="CDD" id="cd02021">
    <property type="entry name" value="GntK"/>
    <property type="match status" value="1"/>
</dbReference>
<keyword evidence="6 9" id="KW-0418">Kinase</keyword>
<protein>
    <recommendedName>
        <fullName evidence="3 9">Gluconokinase</fullName>
        <ecNumber evidence="3 9">2.7.1.12</ecNumber>
    </recommendedName>
</protein>
<evidence type="ECO:0000256" key="8">
    <source>
        <dbReference type="ARBA" id="ARBA00048090"/>
    </source>
</evidence>
<keyword evidence="7 9" id="KW-0067">ATP-binding</keyword>
<dbReference type="PANTHER" id="PTHR43442">
    <property type="entry name" value="GLUCONOKINASE-RELATED"/>
    <property type="match status" value="1"/>
</dbReference>
<evidence type="ECO:0000256" key="1">
    <source>
        <dbReference type="ARBA" id="ARBA00004761"/>
    </source>
</evidence>
<accession>A0AAN1WGA5</accession>
<dbReference type="Pfam" id="PF13671">
    <property type="entry name" value="AAA_33"/>
    <property type="match status" value="1"/>
</dbReference>
<keyword evidence="4 9" id="KW-0808">Transferase</keyword>
<name>A0AAN1WGA5_9GAMM</name>
<evidence type="ECO:0000256" key="6">
    <source>
        <dbReference type="ARBA" id="ARBA00022777"/>
    </source>
</evidence>
<comment type="similarity">
    <text evidence="2 9">Belongs to the gluconokinase GntK/GntV family.</text>
</comment>
<evidence type="ECO:0000256" key="2">
    <source>
        <dbReference type="ARBA" id="ARBA00008420"/>
    </source>
</evidence>
<evidence type="ECO:0000256" key="9">
    <source>
        <dbReference type="RuleBase" id="RU363066"/>
    </source>
</evidence>
<dbReference type="EC" id="2.7.1.12" evidence="3 9"/>
<proteinExistence type="inferred from homology"/>
<dbReference type="Proteomes" id="UP001320119">
    <property type="component" value="Chromosome"/>
</dbReference>
<dbReference type="GO" id="GO:0046316">
    <property type="term" value="F:gluconokinase activity"/>
    <property type="evidence" value="ECO:0007669"/>
    <property type="project" value="UniProtKB-EC"/>
</dbReference>
<gene>
    <name evidence="10" type="ORF">MARGE09_P1272</name>
</gene>
<keyword evidence="5 9" id="KW-0547">Nucleotide-binding</keyword>
<evidence type="ECO:0000256" key="7">
    <source>
        <dbReference type="ARBA" id="ARBA00022840"/>
    </source>
</evidence>
<evidence type="ECO:0000256" key="5">
    <source>
        <dbReference type="ARBA" id="ARBA00022741"/>
    </source>
</evidence>
<evidence type="ECO:0000256" key="4">
    <source>
        <dbReference type="ARBA" id="ARBA00022679"/>
    </source>
</evidence>
<dbReference type="GO" id="GO:0005524">
    <property type="term" value="F:ATP binding"/>
    <property type="evidence" value="ECO:0007669"/>
    <property type="project" value="UniProtKB-KW"/>
</dbReference>
<dbReference type="EMBL" id="AP023086">
    <property type="protein sequence ID" value="BCD97072.1"/>
    <property type="molecule type" value="Genomic_DNA"/>
</dbReference>
<dbReference type="Gene3D" id="3.40.50.300">
    <property type="entry name" value="P-loop containing nucleotide triphosphate hydrolases"/>
    <property type="match status" value="1"/>
</dbReference>
<evidence type="ECO:0000313" key="11">
    <source>
        <dbReference type="Proteomes" id="UP001320119"/>
    </source>
</evidence>
<evidence type="ECO:0000313" key="10">
    <source>
        <dbReference type="EMBL" id="BCD97072.1"/>
    </source>
</evidence>